<dbReference type="GeneID" id="117240942"/>
<dbReference type="RefSeq" id="XP_033362851.1">
    <property type="nucleotide sequence ID" value="XM_033506960.1"/>
</dbReference>
<dbReference type="KEGG" id="bvk:117238913"/>
<evidence type="ECO:0000313" key="10">
    <source>
        <dbReference type="RefSeq" id="XP_033360005.1"/>
    </source>
</evidence>
<dbReference type="RefSeq" id="XP_033359938.1">
    <property type="nucleotide sequence ID" value="XM_033504047.1"/>
</dbReference>
<feature type="domain" description="PiggyBac transposable element-derived protein 4 C-terminal zinc-finger" evidence="2">
    <location>
        <begin position="509"/>
        <end position="550"/>
    </location>
</feature>
<sequence length="555" mass="65691">MSFQNRKRRAICYNSETDLEVENDLTKNKRDRKNGKKLRTLNSSESEDSDVHGETTCGKIIWSYENLKPQVHKFDSHNSGMSIQLNRSATPIDYFQLFFSEELVSFIVEKTNEYRKFKMDNSKRSFLKPHERETTLSEIYNFFVIHLLMSRVKKLHFSEYWTKDKFLRTDVFGKIMNRDRYVFLLRILYFSKIELVNSDRLIKITEFCNKLCRSFQNCFIPFRHLCVDGSLLLKRRLSFQQYIPSKRNMFDIKSFVLYDCKTGFVLNFVVYADSDSEITKMNEKYLGKSAEVVLTLLNSYLGKGHTLFVDNWYTSPTLFSYLHDNKTNACGTVKSRRREMPVMKEKLDKGEICFRSSPNMLALKWQDKREVYMLSTSHSADYINTKKINYQTGEIIQKPSCIVDYTANMGVVNNRDKVISSVQSVRKSVKWYKIYFFHLLDVAIWNAYCLYKLQEKEKVAMRVFHLRLLKEIFEKFSYTNNNISSNKSIADHPFRLSGKHFPSHCRSTKSKKALRNCIVCSKNDVRRRSRYECEDCDVGLCVIPCFKIYHTQLYY</sequence>
<feature type="domain" description="PiggyBac transposable element-derived protein" evidence="3">
    <location>
        <begin position="90"/>
        <end position="448"/>
    </location>
</feature>
<dbReference type="RefSeq" id="XP_033360004.1">
    <property type="nucleotide sequence ID" value="XM_033504113.1"/>
</dbReference>
<dbReference type="RefSeq" id="XP_033359941.1">
    <property type="nucleotide sequence ID" value="XM_033504050.1"/>
</dbReference>
<name>A0A6J3LBZ9_9HYME</name>
<dbReference type="RefSeq" id="XP_033360007.1">
    <property type="nucleotide sequence ID" value="XM_033504116.1"/>
</dbReference>
<proteinExistence type="predicted"/>
<evidence type="ECO:0000313" key="9">
    <source>
        <dbReference type="RefSeq" id="XP_033360004.1"/>
    </source>
</evidence>
<dbReference type="RefSeq" id="XP_033362850.1">
    <property type="nucleotide sequence ID" value="XM_033506959.1"/>
</dbReference>
<gene>
    <name evidence="13 14 15 16" type="primary">LOC117240942</name>
    <name evidence="5 6 7 8" type="synonym">LOC117238844</name>
    <name evidence="9 10 11 12" type="synonym">LOC117238913</name>
</gene>
<dbReference type="KEGG" id="bvk:117238844"/>
<dbReference type="Proteomes" id="UP000504631">
    <property type="component" value="Unplaced"/>
</dbReference>
<dbReference type="InterPro" id="IPR029526">
    <property type="entry name" value="PGBD"/>
</dbReference>
<dbReference type="Pfam" id="PF13842">
    <property type="entry name" value="zf-Tnp_2"/>
    <property type="match status" value="1"/>
</dbReference>
<evidence type="ECO:0000313" key="13">
    <source>
        <dbReference type="RefSeq" id="XP_033362850.1"/>
    </source>
</evidence>
<evidence type="ECO:0000313" key="6">
    <source>
        <dbReference type="RefSeq" id="XP_033359939.1"/>
    </source>
</evidence>
<dbReference type="Pfam" id="PF13843">
    <property type="entry name" value="DDE_Tnp_1_7"/>
    <property type="match status" value="1"/>
</dbReference>
<evidence type="ECO:0000313" key="7">
    <source>
        <dbReference type="RefSeq" id="XP_033359940.1"/>
    </source>
</evidence>
<keyword evidence="4" id="KW-1185">Reference proteome</keyword>
<accession>A0A6J3LBZ9</accession>
<evidence type="ECO:0000313" key="8">
    <source>
        <dbReference type="RefSeq" id="XP_033359941.1"/>
    </source>
</evidence>
<dbReference type="RefSeq" id="XP_033362852.1">
    <property type="nucleotide sequence ID" value="XM_033506961.1"/>
</dbReference>
<dbReference type="RefSeq" id="XP_033362853.1">
    <property type="nucleotide sequence ID" value="XM_033506962.1"/>
</dbReference>
<dbReference type="RefSeq" id="XP_033360006.1">
    <property type="nucleotide sequence ID" value="XM_033504115.1"/>
</dbReference>
<evidence type="ECO:0000313" key="11">
    <source>
        <dbReference type="RefSeq" id="XP_033360006.1"/>
    </source>
</evidence>
<evidence type="ECO:0000313" key="16">
    <source>
        <dbReference type="RefSeq" id="XP_033362853.1"/>
    </source>
</evidence>
<dbReference type="RefSeq" id="XP_033360005.1">
    <property type="nucleotide sequence ID" value="XM_033504114.1"/>
</dbReference>
<dbReference type="RefSeq" id="XP_033359939.1">
    <property type="nucleotide sequence ID" value="XM_033504048.1"/>
</dbReference>
<evidence type="ECO:0000313" key="4">
    <source>
        <dbReference type="Proteomes" id="UP000504631"/>
    </source>
</evidence>
<evidence type="ECO:0000313" key="15">
    <source>
        <dbReference type="RefSeq" id="XP_033362852.1"/>
    </source>
</evidence>
<evidence type="ECO:0000313" key="14">
    <source>
        <dbReference type="RefSeq" id="XP_033362851.1"/>
    </source>
</evidence>
<dbReference type="KEGG" id="bvk:117240942"/>
<evidence type="ECO:0000313" key="5">
    <source>
        <dbReference type="RefSeq" id="XP_033359938.1"/>
    </source>
</evidence>
<dbReference type="PANTHER" id="PTHR46599">
    <property type="entry name" value="PIGGYBAC TRANSPOSABLE ELEMENT-DERIVED PROTEIN 4"/>
    <property type="match status" value="1"/>
</dbReference>
<reference evidence="5 6" key="1">
    <citation type="submission" date="2025-04" db="UniProtKB">
        <authorList>
            <consortium name="RefSeq"/>
        </authorList>
    </citation>
    <scope>IDENTIFICATION</scope>
    <source>
        <tissue evidence="5 6">Muscle</tissue>
    </source>
</reference>
<dbReference type="RefSeq" id="XP_033359940.1">
    <property type="nucleotide sequence ID" value="XM_033504049.1"/>
</dbReference>
<organism evidence="4 15">
    <name type="scientific">Bombus vosnesenskii</name>
    <dbReference type="NCBI Taxonomy" id="207650"/>
    <lineage>
        <taxon>Eukaryota</taxon>
        <taxon>Metazoa</taxon>
        <taxon>Ecdysozoa</taxon>
        <taxon>Arthropoda</taxon>
        <taxon>Hexapoda</taxon>
        <taxon>Insecta</taxon>
        <taxon>Pterygota</taxon>
        <taxon>Neoptera</taxon>
        <taxon>Endopterygota</taxon>
        <taxon>Hymenoptera</taxon>
        <taxon>Apocrita</taxon>
        <taxon>Aculeata</taxon>
        <taxon>Apoidea</taxon>
        <taxon>Anthophila</taxon>
        <taxon>Apidae</taxon>
        <taxon>Bombus</taxon>
        <taxon>Pyrobombus</taxon>
    </lineage>
</organism>
<evidence type="ECO:0000259" key="3">
    <source>
        <dbReference type="Pfam" id="PF13843"/>
    </source>
</evidence>
<feature type="compositionally biased region" description="Basic residues" evidence="1">
    <location>
        <begin position="30"/>
        <end position="39"/>
    </location>
</feature>
<feature type="region of interest" description="Disordered" evidence="1">
    <location>
        <begin position="30"/>
        <end position="53"/>
    </location>
</feature>
<protein>
    <submittedName>
        <fullName evidence="5 6">PiggyBac transposable element-derived protein 4-like</fullName>
    </submittedName>
</protein>
<evidence type="ECO:0000313" key="12">
    <source>
        <dbReference type="RefSeq" id="XP_033360007.1"/>
    </source>
</evidence>
<dbReference type="AlphaFoldDB" id="A0A6J3LBZ9"/>
<dbReference type="PANTHER" id="PTHR46599:SF3">
    <property type="entry name" value="PIGGYBAC TRANSPOSABLE ELEMENT-DERIVED PROTEIN 4"/>
    <property type="match status" value="1"/>
</dbReference>
<evidence type="ECO:0000256" key="1">
    <source>
        <dbReference type="SAM" id="MobiDB-lite"/>
    </source>
</evidence>
<evidence type="ECO:0000259" key="2">
    <source>
        <dbReference type="Pfam" id="PF13842"/>
    </source>
</evidence>
<dbReference type="InterPro" id="IPR032718">
    <property type="entry name" value="PGBD4_Znf_C"/>
</dbReference>